<keyword evidence="2" id="KW-1185">Reference proteome</keyword>
<comment type="caution">
    <text evidence="1">The sequence shown here is derived from an EMBL/GenBank/DDBJ whole genome shotgun (WGS) entry which is preliminary data.</text>
</comment>
<dbReference type="EMBL" id="CAJVQB010006919">
    <property type="protein sequence ID" value="CAG8693889.1"/>
    <property type="molecule type" value="Genomic_DNA"/>
</dbReference>
<evidence type="ECO:0000313" key="2">
    <source>
        <dbReference type="Proteomes" id="UP000789901"/>
    </source>
</evidence>
<gene>
    <name evidence="1" type="ORF">GMARGA_LOCUS11690</name>
</gene>
<evidence type="ECO:0000313" key="1">
    <source>
        <dbReference type="EMBL" id="CAG8693889.1"/>
    </source>
</evidence>
<protein>
    <submittedName>
        <fullName evidence="1">12094_t:CDS:1</fullName>
    </submittedName>
</protein>
<proteinExistence type="predicted"/>
<sequence length="117" mass="13230">MPCYADMIIKIKYVKQSEKDAKVLSVWALGTYPPGHEDNEMEVTLFLPVNPENQNPESQAMFRKDEYYSIGGKIIPGSYAEKLNQNAKLPSSNSTRSKLMNVYQNATNKVSENNPLK</sequence>
<reference evidence="1 2" key="1">
    <citation type="submission" date="2021-06" db="EMBL/GenBank/DDBJ databases">
        <authorList>
            <person name="Kallberg Y."/>
            <person name="Tangrot J."/>
            <person name="Rosling A."/>
        </authorList>
    </citation>
    <scope>NUCLEOTIDE SEQUENCE [LARGE SCALE GENOMIC DNA]</scope>
    <source>
        <strain evidence="1 2">120-4 pot B 10/14</strain>
    </source>
</reference>
<accession>A0ABN7UZD7</accession>
<dbReference type="Proteomes" id="UP000789901">
    <property type="component" value="Unassembled WGS sequence"/>
</dbReference>
<name>A0ABN7UZD7_GIGMA</name>
<organism evidence="1 2">
    <name type="scientific">Gigaspora margarita</name>
    <dbReference type="NCBI Taxonomy" id="4874"/>
    <lineage>
        <taxon>Eukaryota</taxon>
        <taxon>Fungi</taxon>
        <taxon>Fungi incertae sedis</taxon>
        <taxon>Mucoromycota</taxon>
        <taxon>Glomeromycotina</taxon>
        <taxon>Glomeromycetes</taxon>
        <taxon>Diversisporales</taxon>
        <taxon>Gigasporaceae</taxon>
        <taxon>Gigaspora</taxon>
    </lineage>
</organism>